<evidence type="ECO:0000313" key="3">
    <source>
        <dbReference type="Proteomes" id="UP001217089"/>
    </source>
</evidence>
<proteinExistence type="predicted"/>
<keyword evidence="1" id="KW-1133">Transmembrane helix</keyword>
<accession>A0ABQ9FC32</accession>
<dbReference type="EMBL" id="JARBDR010000337">
    <property type="protein sequence ID" value="KAJ8314887.1"/>
    <property type="molecule type" value="Genomic_DNA"/>
</dbReference>
<organism evidence="2 3">
    <name type="scientific">Tegillarca granosa</name>
    <name type="common">Malaysian cockle</name>
    <name type="synonym">Anadara granosa</name>
    <dbReference type="NCBI Taxonomy" id="220873"/>
    <lineage>
        <taxon>Eukaryota</taxon>
        <taxon>Metazoa</taxon>
        <taxon>Spiralia</taxon>
        <taxon>Lophotrochozoa</taxon>
        <taxon>Mollusca</taxon>
        <taxon>Bivalvia</taxon>
        <taxon>Autobranchia</taxon>
        <taxon>Pteriomorphia</taxon>
        <taxon>Arcoida</taxon>
        <taxon>Arcoidea</taxon>
        <taxon>Arcidae</taxon>
        <taxon>Tegillarca</taxon>
    </lineage>
</organism>
<keyword evidence="1" id="KW-0812">Transmembrane</keyword>
<dbReference type="PANTHER" id="PTHR10151">
    <property type="entry name" value="ECTONUCLEOTIDE PYROPHOSPHATASE/PHOSPHODIESTERASE"/>
    <property type="match status" value="1"/>
</dbReference>
<dbReference type="Proteomes" id="UP001217089">
    <property type="component" value="Unassembled WGS sequence"/>
</dbReference>
<keyword evidence="3" id="KW-1185">Reference proteome</keyword>
<sequence>MEMLHVVVYFPLSIHELVNEPPLLLLISIDGFRHDYLDMFEENETANFQYFIKNGVKAKQVINVFPSSTFPNHMTLLTGVYPETHGVTHNNFYDPNLNDTFYMNIFYQNLEPKWFDNGAEPIWVTNQKGGPDRKSGSLMWPGGLTTVKCIQPKVLPHAYLYNTTKQITYKQRIDYIIKMDEIGHQYGPASKEVKQEILKIDKALGYLKRELEAHGLLNKMNIIITADHGMVGIENGFINLDDYLKPDIYTTPVNLSAGHNMVTPQIVPKKDRKRGAHGYDPAKVHEVRPFFIASGPAFKKGLISNPFHMVDIYSLMCHILKVKPAPNNGSLENVMHLLVHEPEKTQLFQTTTITCKYIHFLSSPNCWHTETLQFPYHHFFVVLVTALVIGVFVIGVIRQSYIMSRHRTPQHRMLVKPVNISTGRRTHSLLSSDEEDDDEF</sequence>
<evidence type="ECO:0000256" key="1">
    <source>
        <dbReference type="SAM" id="Phobius"/>
    </source>
</evidence>
<dbReference type="PANTHER" id="PTHR10151:SF120">
    <property type="entry name" value="BIS(5'-ADENOSYL)-TRIPHOSPHATASE"/>
    <property type="match status" value="1"/>
</dbReference>
<dbReference type="SUPFAM" id="SSF53649">
    <property type="entry name" value="Alkaline phosphatase-like"/>
    <property type="match status" value="1"/>
</dbReference>
<dbReference type="InterPro" id="IPR017850">
    <property type="entry name" value="Alkaline_phosphatase_core_sf"/>
</dbReference>
<name>A0ABQ9FC32_TEGGR</name>
<comment type="caution">
    <text evidence="2">The sequence shown here is derived from an EMBL/GenBank/DDBJ whole genome shotgun (WGS) entry which is preliminary data.</text>
</comment>
<keyword evidence="1" id="KW-0472">Membrane</keyword>
<dbReference type="Pfam" id="PF01663">
    <property type="entry name" value="Phosphodiest"/>
    <property type="match status" value="1"/>
</dbReference>
<dbReference type="CDD" id="cd16018">
    <property type="entry name" value="Enpp"/>
    <property type="match status" value="1"/>
</dbReference>
<protein>
    <submittedName>
        <fullName evidence="2">Uncharacterized protein</fullName>
    </submittedName>
</protein>
<reference evidence="2 3" key="1">
    <citation type="submission" date="2022-12" db="EMBL/GenBank/DDBJ databases">
        <title>Chromosome-level genome of Tegillarca granosa.</title>
        <authorList>
            <person name="Kim J."/>
        </authorList>
    </citation>
    <scope>NUCLEOTIDE SEQUENCE [LARGE SCALE GENOMIC DNA]</scope>
    <source>
        <strain evidence="2">Teg-2019</strain>
        <tissue evidence="2">Adductor muscle</tissue>
    </source>
</reference>
<gene>
    <name evidence="2" type="ORF">KUTeg_007037</name>
</gene>
<feature type="transmembrane region" description="Helical" evidence="1">
    <location>
        <begin position="376"/>
        <end position="397"/>
    </location>
</feature>
<dbReference type="InterPro" id="IPR002591">
    <property type="entry name" value="Phosphodiest/P_Trfase"/>
</dbReference>
<evidence type="ECO:0000313" key="2">
    <source>
        <dbReference type="EMBL" id="KAJ8314887.1"/>
    </source>
</evidence>
<dbReference type="Gene3D" id="3.40.720.10">
    <property type="entry name" value="Alkaline Phosphatase, subunit A"/>
    <property type="match status" value="1"/>
</dbReference>